<name>L2GTE7_VAVCU</name>
<feature type="compositionally biased region" description="Polar residues" evidence="1">
    <location>
        <begin position="38"/>
        <end position="53"/>
    </location>
</feature>
<evidence type="ECO:0000256" key="1">
    <source>
        <dbReference type="SAM" id="MobiDB-lite"/>
    </source>
</evidence>
<dbReference type="Proteomes" id="UP000011081">
    <property type="component" value="Unassembled WGS sequence"/>
</dbReference>
<feature type="region of interest" description="Disordered" evidence="1">
    <location>
        <begin position="209"/>
        <end position="274"/>
    </location>
</feature>
<feature type="compositionally biased region" description="Basic residues" evidence="1">
    <location>
        <begin position="1"/>
        <end position="11"/>
    </location>
</feature>
<keyword evidence="4" id="KW-1185">Reference proteome</keyword>
<dbReference type="EMBL" id="GL877430">
    <property type="protein sequence ID" value="ELA46879.1"/>
    <property type="molecule type" value="Genomic_DNA"/>
</dbReference>
<proteinExistence type="predicted"/>
<dbReference type="InParanoid" id="L2GTE7"/>
<evidence type="ECO:0000256" key="2">
    <source>
        <dbReference type="SAM" id="Phobius"/>
    </source>
</evidence>
<dbReference type="VEuPathDB" id="MicrosporidiaDB:VCUG_01653"/>
<keyword evidence="2" id="KW-1133">Transmembrane helix</keyword>
<keyword evidence="2" id="KW-0812">Transmembrane</keyword>
<accession>L2GTE7</accession>
<dbReference type="OrthoDB" id="10274770at2759"/>
<sequence>MSKKKATKKANKMVVYNGEEPPSRNKRNTNDKEGIQILVQQDASGTKTINLTMDTDDDSSDNEKSDRGSMECASSCKVNCPNFFAAADTFKDKMATCWLVFSGAVVTVLVFFGFASCIKIYRSVTLNPPSSADAMGYIDGSVPIFGPTGNYRPSHSGLLELEHSPITDSDMCDKDHSPIPIVELPVTPPPRDNHEVIFHPEAESTDLTLKEETTGSDSDLPSVTNTSETAIDMPSPTRCSTILHVPRRDTDASTNQNTVSNGPIIKPIVRRSTQ</sequence>
<feature type="region of interest" description="Disordered" evidence="1">
    <location>
        <begin position="1"/>
        <end position="73"/>
    </location>
</feature>
<dbReference type="RefSeq" id="XP_008074669.1">
    <property type="nucleotide sequence ID" value="XM_008076478.1"/>
</dbReference>
<gene>
    <name evidence="3" type="ORF">VCUG_01653</name>
</gene>
<dbReference type="OMA" id="MECASSC"/>
<reference evidence="4" key="1">
    <citation type="submission" date="2011-03" db="EMBL/GenBank/DDBJ databases">
        <title>The genome sequence of Vavraia culicis strain floridensis.</title>
        <authorList>
            <consortium name="The Broad Institute Genome Sequencing Platform"/>
            <person name="Cuomo C."/>
            <person name="Becnel J."/>
            <person name="Sanscrainte N."/>
            <person name="Young S.K."/>
            <person name="Zeng Q."/>
            <person name="Gargeya S."/>
            <person name="Fitzgerald M."/>
            <person name="Haas B."/>
            <person name="Abouelleil A."/>
            <person name="Alvarado L."/>
            <person name="Arachchi H.M."/>
            <person name="Berlin A."/>
            <person name="Chapman S.B."/>
            <person name="Gearin G."/>
            <person name="Goldberg J."/>
            <person name="Griggs A."/>
            <person name="Gujja S."/>
            <person name="Hansen M."/>
            <person name="Heiman D."/>
            <person name="Howarth C."/>
            <person name="Larimer J."/>
            <person name="Lui A."/>
            <person name="MacDonald P.J.P."/>
            <person name="McCowen C."/>
            <person name="Montmayeur A."/>
            <person name="Murphy C."/>
            <person name="Neiman D."/>
            <person name="Pearson M."/>
            <person name="Priest M."/>
            <person name="Roberts A."/>
            <person name="Saif S."/>
            <person name="Shea T."/>
            <person name="Sisk P."/>
            <person name="Stolte C."/>
            <person name="Sykes S."/>
            <person name="Wortman J."/>
            <person name="Nusbaum C."/>
            <person name="Birren B."/>
        </authorList>
    </citation>
    <scope>NUCLEOTIDE SEQUENCE [LARGE SCALE GENOMIC DNA]</scope>
    <source>
        <strain evidence="4">floridensis</strain>
    </source>
</reference>
<evidence type="ECO:0000313" key="3">
    <source>
        <dbReference type="EMBL" id="ELA46879.1"/>
    </source>
</evidence>
<feature type="compositionally biased region" description="Polar residues" evidence="1">
    <location>
        <begin position="252"/>
        <end position="261"/>
    </location>
</feature>
<organism evidence="3 4">
    <name type="scientific">Vavraia culicis (isolate floridensis)</name>
    <name type="common">Microsporidian parasite</name>
    <dbReference type="NCBI Taxonomy" id="948595"/>
    <lineage>
        <taxon>Eukaryota</taxon>
        <taxon>Fungi</taxon>
        <taxon>Fungi incertae sedis</taxon>
        <taxon>Microsporidia</taxon>
        <taxon>Pleistophoridae</taxon>
        <taxon>Vavraia</taxon>
    </lineage>
</organism>
<dbReference type="HOGENOM" id="CLU_1090657_0_0_1"/>
<feature type="transmembrane region" description="Helical" evidence="2">
    <location>
        <begin position="98"/>
        <end position="121"/>
    </location>
</feature>
<keyword evidence="2" id="KW-0472">Membrane</keyword>
<protein>
    <submittedName>
        <fullName evidence="3">Uncharacterized protein</fullName>
    </submittedName>
</protein>
<dbReference type="AlphaFoldDB" id="L2GTE7"/>
<dbReference type="GeneID" id="19879527"/>
<feature type="compositionally biased region" description="Polar residues" evidence="1">
    <location>
        <begin position="215"/>
        <end position="229"/>
    </location>
</feature>
<evidence type="ECO:0000313" key="4">
    <source>
        <dbReference type="Proteomes" id="UP000011081"/>
    </source>
</evidence>